<sequence length="230" mass="25841">MVGGKTSTRAGKQNEKVAELEIGELESLIAKTVQDALKPIAGSLGNLTKEISDLKIELKAKDDKIRQLESFVETKLDELEQYGRRNNLRIFGVPERAEEDTDSIVVDVASKMGIVLDPSLIDRSHRVGNRDSQQRPIIVKFVGYGPRGKMFGAKKELKHTKITVREDLTVRRLKILKEAITSYGLKNVWTRDGVIKINVGLSTPANVRTHQELKQLLLRCPPETCNWKTN</sequence>
<dbReference type="AlphaFoldDB" id="A0AAE1GS03"/>
<protein>
    <submittedName>
        <fullName evidence="1">Protein unc-13-like protein C</fullName>
    </submittedName>
</protein>
<dbReference type="Gene3D" id="3.30.70.1820">
    <property type="entry name" value="L1 transposable element, RRM domain"/>
    <property type="match status" value="1"/>
</dbReference>
<name>A0AAE1GS03_9NEOP</name>
<proteinExistence type="predicted"/>
<reference evidence="1" key="2">
    <citation type="journal article" date="2023" name="BMC Genomics">
        <title>Pest status, molecular evolution, and epigenetic factors derived from the genome assembly of Frankliniella fusca, a thysanopteran phytovirus vector.</title>
        <authorList>
            <person name="Catto M.A."/>
            <person name="Labadie P.E."/>
            <person name="Jacobson A.L."/>
            <person name="Kennedy G.G."/>
            <person name="Srinivasan R."/>
            <person name="Hunt B.G."/>
        </authorList>
    </citation>
    <scope>NUCLEOTIDE SEQUENCE</scope>
    <source>
        <strain evidence="1">PL_HMW_Pooled</strain>
    </source>
</reference>
<comment type="caution">
    <text evidence="1">The sequence shown here is derived from an EMBL/GenBank/DDBJ whole genome shotgun (WGS) entry which is preliminary data.</text>
</comment>
<evidence type="ECO:0000313" key="2">
    <source>
        <dbReference type="Proteomes" id="UP001219518"/>
    </source>
</evidence>
<keyword evidence="2" id="KW-1185">Reference proteome</keyword>
<dbReference type="Proteomes" id="UP001219518">
    <property type="component" value="Unassembled WGS sequence"/>
</dbReference>
<organism evidence="1 2">
    <name type="scientific">Frankliniella fusca</name>
    <dbReference type="NCBI Taxonomy" id="407009"/>
    <lineage>
        <taxon>Eukaryota</taxon>
        <taxon>Metazoa</taxon>
        <taxon>Ecdysozoa</taxon>
        <taxon>Arthropoda</taxon>
        <taxon>Hexapoda</taxon>
        <taxon>Insecta</taxon>
        <taxon>Pterygota</taxon>
        <taxon>Neoptera</taxon>
        <taxon>Paraneoptera</taxon>
        <taxon>Thysanoptera</taxon>
        <taxon>Terebrantia</taxon>
        <taxon>Thripoidea</taxon>
        <taxon>Thripidae</taxon>
        <taxon>Frankliniella</taxon>
    </lineage>
</organism>
<accession>A0AAE1GS03</accession>
<dbReference type="EMBL" id="JAHWGI010000026">
    <property type="protein sequence ID" value="KAK3907904.1"/>
    <property type="molecule type" value="Genomic_DNA"/>
</dbReference>
<evidence type="ECO:0000313" key="1">
    <source>
        <dbReference type="EMBL" id="KAK3907904.1"/>
    </source>
</evidence>
<dbReference type="PANTHER" id="PTHR11505">
    <property type="entry name" value="L1 TRANSPOSABLE ELEMENT-RELATED"/>
    <property type="match status" value="1"/>
</dbReference>
<reference evidence="1" key="1">
    <citation type="submission" date="2021-07" db="EMBL/GenBank/DDBJ databases">
        <authorList>
            <person name="Catto M.A."/>
            <person name="Jacobson A."/>
            <person name="Kennedy G."/>
            <person name="Labadie P."/>
            <person name="Hunt B.G."/>
            <person name="Srinivasan R."/>
        </authorList>
    </citation>
    <scope>NUCLEOTIDE SEQUENCE</scope>
    <source>
        <strain evidence="1">PL_HMW_Pooled</strain>
        <tissue evidence="1">Head</tissue>
    </source>
</reference>
<dbReference type="InterPro" id="IPR004244">
    <property type="entry name" value="Transposase_22"/>
</dbReference>
<gene>
    <name evidence="1" type="ORF">KUF71_018540</name>
</gene>